<accession>A0A2N9HCY6</accession>
<reference evidence="7" key="1">
    <citation type="submission" date="2018-02" db="EMBL/GenBank/DDBJ databases">
        <authorList>
            <person name="Cohen D.B."/>
            <person name="Kent A.D."/>
        </authorList>
    </citation>
    <scope>NUCLEOTIDE SEQUENCE</scope>
</reference>
<evidence type="ECO:0000259" key="6">
    <source>
        <dbReference type="PROSITE" id="PS51999"/>
    </source>
</evidence>
<dbReference type="PANTHER" id="PTHR33248">
    <property type="entry name" value="ZINC ION-BINDING PROTEIN"/>
    <property type="match status" value="1"/>
</dbReference>
<evidence type="ECO:0000313" key="7">
    <source>
        <dbReference type="EMBL" id="SPD12217.1"/>
    </source>
</evidence>
<evidence type="ECO:0000256" key="1">
    <source>
        <dbReference type="ARBA" id="ARBA00022723"/>
    </source>
</evidence>
<name>A0A2N9HCY6_FAGSY</name>
<keyword evidence="5" id="KW-0812">Transmembrane</keyword>
<protein>
    <recommendedName>
        <fullName evidence="6">GRF-type domain-containing protein</fullName>
    </recommendedName>
</protein>
<dbReference type="InterPro" id="IPR010666">
    <property type="entry name" value="Znf_GRF"/>
</dbReference>
<evidence type="ECO:0000256" key="5">
    <source>
        <dbReference type="SAM" id="Phobius"/>
    </source>
</evidence>
<keyword evidence="5" id="KW-0472">Membrane</keyword>
<keyword evidence="3" id="KW-0862">Zinc</keyword>
<organism evidence="7">
    <name type="scientific">Fagus sylvatica</name>
    <name type="common">Beechnut</name>
    <dbReference type="NCBI Taxonomy" id="28930"/>
    <lineage>
        <taxon>Eukaryota</taxon>
        <taxon>Viridiplantae</taxon>
        <taxon>Streptophyta</taxon>
        <taxon>Embryophyta</taxon>
        <taxon>Tracheophyta</taxon>
        <taxon>Spermatophyta</taxon>
        <taxon>Magnoliopsida</taxon>
        <taxon>eudicotyledons</taxon>
        <taxon>Gunneridae</taxon>
        <taxon>Pentapetalae</taxon>
        <taxon>rosids</taxon>
        <taxon>fabids</taxon>
        <taxon>Fagales</taxon>
        <taxon>Fagaceae</taxon>
        <taxon>Fagus</taxon>
    </lineage>
</organism>
<keyword evidence="2 4" id="KW-0863">Zinc-finger</keyword>
<dbReference type="EMBL" id="OIVN01003574">
    <property type="protein sequence ID" value="SPD12217.1"/>
    <property type="molecule type" value="Genomic_DNA"/>
</dbReference>
<proteinExistence type="predicted"/>
<dbReference type="Pfam" id="PF06839">
    <property type="entry name" value="Zn_ribbon_GRF"/>
    <property type="match status" value="1"/>
</dbReference>
<evidence type="ECO:0000256" key="4">
    <source>
        <dbReference type="PROSITE-ProRule" id="PRU01343"/>
    </source>
</evidence>
<gene>
    <name evidence="7" type="ORF">FSB_LOCUS40099</name>
</gene>
<sequence>MNHREVRSFAITVNHRSFAIIVNHREVRSFAITVRSFAIVRPSTSSSLSSRIRLCHCREKLVKVTSWTAQNPGRRFYGCVNYWSGNGCNYFEWADDVICERGKEVIREQMEKIASLSVELAKSKSKEKAVSVKAEKLKMKLNVVSVCLALSWVIIGLYILMIVAIVVSSNKGGRIVPELA</sequence>
<keyword evidence="1" id="KW-0479">Metal-binding</keyword>
<keyword evidence="5" id="KW-1133">Transmembrane helix</keyword>
<feature type="domain" description="GRF-type" evidence="6">
    <location>
        <begin position="55"/>
        <end position="97"/>
    </location>
</feature>
<feature type="transmembrane region" description="Helical" evidence="5">
    <location>
        <begin position="143"/>
        <end position="167"/>
    </location>
</feature>
<evidence type="ECO:0000256" key="3">
    <source>
        <dbReference type="ARBA" id="ARBA00022833"/>
    </source>
</evidence>
<dbReference type="AlphaFoldDB" id="A0A2N9HCY6"/>
<evidence type="ECO:0000256" key="2">
    <source>
        <dbReference type="ARBA" id="ARBA00022771"/>
    </source>
</evidence>
<dbReference type="GO" id="GO:0008270">
    <property type="term" value="F:zinc ion binding"/>
    <property type="evidence" value="ECO:0007669"/>
    <property type="project" value="UniProtKB-KW"/>
</dbReference>
<dbReference type="PROSITE" id="PS51999">
    <property type="entry name" value="ZF_GRF"/>
    <property type="match status" value="1"/>
</dbReference>